<accession>J9GQY8</accession>
<reference evidence="1" key="1">
    <citation type="journal article" date="2012" name="PLoS ONE">
        <title>Gene sets for utilization of primary and secondary nutrition supplies in the distal gut of endangered iberian lynx.</title>
        <authorList>
            <person name="Alcaide M."/>
            <person name="Messina E."/>
            <person name="Richter M."/>
            <person name="Bargiela R."/>
            <person name="Peplies J."/>
            <person name="Huws S.A."/>
            <person name="Newbold C.J."/>
            <person name="Golyshin P.N."/>
            <person name="Simon M.A."/>
            <person name="Lopez G."/>
            <person name="Yakimov M.M."/>
            <person name="Ferrer M."/>
        </authorList>
    </citation>
    <scope>NUCLEOTIDE SEQUENCE</scope>
</reference>
<organism evidence="1">
    <name type="scientific">gut metagenome</name>
    <dbReference type="NCBI Taxonomy" id="749906"/>
    <lineage>
        <taxon>unclassified sequences</taxon>
        <taxon>metagenomes</taxon>
        <taxon>organismal metagenomes</taxon>
    </lineage>
</organism>
<sequence>MVKSPRSTLLLTMLPLKRLLCNLKPALQPLLSLVWLLACTPPSCR</sequence>
<evidence type="ECO:0000313" key="1">
    <source>
        <dbReference type="EMBL" id="EJX02495.1"/>
    </source>
</evidence>
<dbReference type="AlphaFoldDB" id="J9GQY8"/>
<comment type="caution">
    <text evidence="1">The sequence shown here is derived from an EMBL/GenBank/DDBJ whole genome shotgun (WGS) entry which is preliminary data.</text>
</comment>
<dbReference type="EMBL" id="AMCI01002523">
    <property type="protein sequence ID" value="EJX02495.1"/>
    <property type="molecule type" value="Genomic_DNA"/>
</dbReference>
<protein>
    <submittedName>
        <fullName evidence="1">Uncharacterized protein</fullName>
    </submittedName>
</protein>
<name>J9GQY8_9ZZZZ</name>
<gene>
    <name evidence="1" type="ORF">EVA_09400</name>
</gene>
<proteinExistence type="predicted"/>